<protein>
    <recommendedName>
        <fullName evidence="1">Cytosolic endo-beta-N-acetylglucosaminidase TIM barrel domain-containing protein</fullName>
    </recommendedName>
</protein>
<comment type="caution">
    <text evidence="2">The sequence shown here is derived from an EMBL/GenBank/DDBJ whole genome shotgun (WGS) entry which is preliminary data.</text>
</comment>
<reference evidence="2 3" key="1">
    <citation type="journal article" date="2018" name="J. Allergy Clin. Immunol.">
        <title>High-quality assembly of Dermatophagoides pteronyssinus genome and transcriptome reveals a wide range of novel allergens.</title>
        <authorList>
            <person name="Liu X.Y."/>
            <person name="Yang K.Y."/>
            <person name="Wang M.Q."/>
            <person name="Kwok J.S."/>
            <person name="Zeng X."/>
            <person name="Yang Z."/>
            <person name="Xiao X.J."/>
            <person name="Lau C.P."/>
            <person name="Li Y."/>
            <person name="Huang Z.M."/>
            <person name="Ba J.G."/>
            <person name="Yim A.K."/>
            <person name="Ouyang C.Y."/>
            <person name="Ngai S.M."/>
            <person name="Chan T.F."/>
            <person name="Leung E.L."/>
            <person name="Liu L."/>
            <person name="Liu Z.G."/>
            <person name="Tsui S.K."/>
        </authorList>
    </citation>
    <scope>NUCLEOTIDE SEQUENCE [LARGE SCALE GENOMIC DNA]</scope>
    <source>
        <strain evidence="2">Derp</strain>
    </source>
</reference>
<dbReference type="Proteomes" id="UP000887458">
    <property type="component" value="Unassembled WGS sequence"/>
</dbReference>
<reference evidence="2 3" key="2">
    <citation type="journal article" date="2022" name="Mol. Biol. Evol.">
        <title>Comparative Genomics Reveals Insights into the Divergent Evolution of Astigmatic Mites and Household Pest Adaptations.</title>
        <authorList>
            <person name="Xiong Q."/>
            <person name="Wan A.T."/>
            <person name="Liu X."/>
            <person name="Fung C.S."/>
            <person name="Xiao X."/>
            <person name="Malainual N."/>
            <person name="Hou J."/>
            <person name="Wang L."/>
            <person name="Wang M."/>
            <person name="Yang K.Y."/>
            <person name="Cui Y."/>
            <person name="Leung E.L."/>
            <person name="Nong W."/>
            <person name="Shin S.K."/>
            <person name="Au S.W."/>
            <person name="Jeong K.Y."/>
            <person name="Chew F.T."/>
            <person name="Hui J.H."/>
            <person name="Leung T.F."/>
            <person name="Tungtrongchitr A."/>
            <person name="Zhong N."/>
            <person name="Liu Z."/>
            <person name="Tsui S.K."/>
        </authorList>
    </citation>
    <scope>NUCLEOTIDE SEQUENCE [LARGE SCALE GENOMIC DNA]</scope>
    <source>
        <strain evidence="2">Derp</strain>
    </source>
</reference>
<proteinExistence type="predicted"/>
<feature type="domain" description="Cytosolic endo-beta-N-acetylglucosaminidase TIM barrel" evidence="1">
    <location>
        <begin position="90"/>
        <end position="412"/>
    </location>
</feature>
<dbReference type="EMBL" id="NJHN03000012">
    <property type="protein sequence ID" value="KAH9426185.1"/>
    <property type="molecule type" value="Genomic_DNA"/>
</dbReference>
<evidence type="ECO:0000259" key="1">
    <source>
        <dbReference type="Pfam" id="PF03644"/>
    </source>
</evidence>
<evidence type="ECO:0000313" key="2">
    <source>
        <dbReference type="EMBL" id="KAH9426185.1"/>
    </source>
</evidence>
<dbReference type="PANTHER" id="PTHR13246:SF1">
    <property type="entry name" value="CYTOSOLIC ENDO-BETA-N-ACETYLGLUCOSAMINIDASE"/>
    <property type="match status" value="1"/>
</dbReference>
<sequence>MANIDDHKSECSEINVVDGCTTLQQLWSWLNLDNFSKYNSNVSKIRERIRKNPDGPKVILCHDYRFNYHERSADEAIGCHTSFLQHYDQYSIQFYTFIHWSLIDIFIYFTHKFITIPPPEWIQACHRNGVSCFGTIVVEEWAKYDDDDGGQQIDGKQFLDKILANNDLIDRFIDALINIQSFYRFDGWLLNIETSIDLDKISRMKYLIQRLKLKMKSTFSDNEDTQIIWYDSVTRTGKLEWQNELNDMNETFFEDSDAIFLNYTWKNENLENSRNKACEYRRQYDCYVGVDCYGRGCFGGGGLDGTWKAIEKILDNNLSVAIFAPGWTHESKICSDDLFIRHSNNDDGDERHDNCQMPYWKLIQSTANIYSMEDEFEFWSRIAINGRLLEICEKLLTTLPLQTCFNIGHGYGYYQYGNRIESKPWLNFYHHDLQTSLFIEKNEWKNDYYRLSISYDQPYNGGSSLLIDLYNIIQQPLIPKPITLFRTHIPIDDSMKFRYRFVYKFHQNNYDNKKWLQENLKIRTIINYFHRNSEMGDDNYSAIIIESDGWYIRKPEKEIVDDDNNIIRKSFSSIHSIINDWHSIEICLDFHDNFNEIILTKFQIEPYILGEMMLENFSSKIFFGEFYFDKFFHYFFGNEKDNFEMAKIYMIILYLSIQLINLINIDAAKPKSTSKLCTKIDHDRMDNCVMILSFLTDDQLLNNPPLTMKEVNYYCRRLKPAEKCVEQYLNRCTDIQTRQTVKIFLYSLVRTNRKYCNSQKRKSTVLSLVKCAKDRLPEFGNLMRNFTADMHTLRTFQPQNLRIPLVCCNYYKYQELGIQKIQKTCDVPELLSVIRDALQSYFGDIITVMCGDYTDDSDRCDNIIDLIPKWDNKKQLEWKTFAMPLVEIFNSFHFNNSEIN</sequence>
<keyword evidence="3" id="KW-1185">Reference proteome</keyword>
<dbReference type="InterPro" id="IPR005201">
    <property type="entry name" value="TIM_ENGase"/>
</dbReference>
<dbReference type="PANTHER" id="PTHR13246">
    <property type="entry name" value="ENDO BETA N-ACETYLGLUCOSAMINIDASE"/>
    <property type="match status" value="1"/>
</dbReference>
<dbReference type="Pfam" id="PF03644">
    <property type="entry name" value="Glyco_hydro_85"/>
    <property type="match status" value="1"/>
</dbReference>
<name>A0ABQ8JU92_DERPT</name>
<organism evidence="2 3">
    <name type="scientific">Dermatophagoides pteronyssinus</name>
    <name type="common">European house dust mite</name>
    <dbReference type="NCBI Taxonomy" id="6956"/>
    <lineage>
        <taxon>Eukaryota</taxon>
        <taxon>Metazoa</taxon>
        <taxon>Ecdysozoa</taxon>
        <taxon>Arthropoda</taxon>
        <taxon>Chelicerata</taxon>
        <taxon>Arachnida</taxon>
        <taxon>Acari</taxon>
        <taxon>Acariformes</taxon>
        <taxon>Sarcoptiformes</taxon>
        <taxon>Astigmata</taxon>
        <taxon>Psoroptidia</taxon>
        <taxon>Analgoidea</taxon>
        <taxon>Pyroglyphidae</taxon>
        <taxon>Dermatophagoidinae</taxon>
        <taxon>Dermatophagoides</taxon>
    </lineage>
</organism>
<gene>
    <name evidence="2" type="ORF">DERP_007125</name>
</gene>
<dbReference type="InterPro" id="IPR032979">
    <property type="entry name" value="ENGase"/>
</dbReference>
<dbReference type="Gene3D" id="3.20.20.80">
    <property type="entry name" value="Glycosidases"/>
    <property type="match status" value="1"/>
</dbReference>
<evidence type="ECO:0000313" key="3">
    <source>
        <dbReference type="Proteomes" id="UP000887458"/>
    </source>
</evidence>
<accession>A0ABQ8JU92</accession>
<dbReference type="Gene3D" id="2.60.120.260">
    <property type="entry name" value="Galactose-binding domain-like"/>
    <property type="match status" value="1"/>
</dbReference>